<accession>A0A261FTB3</accession>
<feature type="region of interest" description="Disordered" evidence="3">
    <location>
        <begin position="1"/>
        <end position="24"/>
    </location>
</feature>
<dbReference type="RefSeq" id="WP_072723984.1">
    <property type="nucleotide sequence ID" value="NZ_BDIS01000004.1"/>
</dbReference>
<dbReference type="PROSITE" id="PS50977">
    <property type="entry name" value="HTH_TETR_2"/>
    <property type="match status" value="1"/>
</dbReference>
<dbReference type="AlphaFoldDB" id="A0A261FTB3"/>
<evidence type="ECO:0000256" key="1">
    <source>
        <dbReference type="ARBA" id="ARBA00023125"/>
    </source>
</evidence>
<dbReference type="OrthoDB" id="8688418at2"/>
<evidence type="ECO:0000256" key="3">
    <source>
        <dbReference type="SAM" id="MobiDB-lite"/>
    </source>
</evidence>
<dbReference type="Proteomes" id="UP000216352">
    <property type="component" value="Unassembled WGS sequence"/>
</dbReference>
<dbReference type="EMBL" id="MWWX01000005">
    <property type="protein sequence ID" value="OZG62422.1"/>
    <property type="molecule type" value="Genomic_DNA"/>
</dbReference>
<name>A0A261FTB3_9BIFI</name>
<keyword evidence="6" id="KW-1185">Reference proteome</keyword>
<dbReference type="InterPro" id="IPR001647">
    <property type="entry name" value="HTH_TetR"/>
</dbReference>
<keyword evidence="1 2" id="KW-0238">DNA-binding</keyword>
<dbReference type="Gene3D" id="1.10.357.10">
    <property type="entry name" value="Tetracycline Repressor, domain 2"/>
    <property type="match status" value="1"/>
</dbReference>
<feature type="domain" description="HTH tetR-type" evidence="4">
    <location>
        <begin position="27"/>
        <end position="87"/>
    </location>
</feature>
<reference evidence="5 6" key="1">
    <citation type="journal article" date="2017" name="BMC Genomics">
        <title>Comparative genomic and phylogenomic analyses of the Bifidobacteriaceae family.</title>
        <authorList>
            <person name="Lugli G.A."/>
            <person name="Milani C."/>
            <person name="Turroni F."/>
            <person name="Duranti S."/>
            <person name="Mancabelli L."/>
            <person name="Mangifesta M."/>
            <person name="Ferrario C."/>
            <person name="Modesto M."/>
            <person name="Mattarelli P."/>
            <person name="Jiri K."/>
            <person name="van Sinderen D."/>
            <person name="Ventura M."/>
        </authorList>
    </citation>
    <scope>NUCLEOTIDE SEQUENCE [LARGE SCALE GENOMIC DNA]</scope>
    <source>
        <strain evidence="5 6">DSM 28807</strain>
    </source>
</reference>
<proteinExistence type="predicted"/>
<dbReference type="SUPFAM" id="SSF46689">
    <property type="entry name" value="Homeodomain-like"/>
    <property type="match status" value="1"/>
</dbReference>
<sequence>MTSPTGEQRDGDAPSTDMMGLRERKKLQQRDAIERAMLTRVLELGYDRATIEDVCDDVGISKKTFFNYYHSKDAAILGIRHELPDEGDIARRLGPPDADRGSNYLDTLVDVMMLGFSTMPANGETAALRKQVIRKMPQMMFHSHRMTLELQHRISRVLRTYLQERPDRRVFAGSPADDGEDAALDDEIMLAASTATSLARMRYMQSLREGDVVPVPSMRAMLTDYLDRISQTGPTAEGLPD</sequence>
<evidence type="ECO:0000259" key="4">
    <source>
        <dbReference type="PROSITE" id="PS50977"/>
    </source>
</evidence>
<evidence type="ECO:0000313" key="6">
    <source>
        <dbReference type="Proteomes" id="UP000216352"/>
    </source>
</evidence>
<evidence type="ECO:0000256" key="2">
    <source>
        <dbReference type="PROSITE-ProRule" id="PRU00335"/>
    </source>
</evidence>
<dbReference type="GO" id="GO:0003677">
    <property type="term" value="F:DNA binding"/>
    <property type="evidence" value="ECO:0007669"/>
    <property type="project" value="UniProtKB-UniRule"/>
</dbReference>
<feature type="DNA-binding region" description="H-T-H motif" evidence="2">
    <location>
        <begin position="50"/>
        <end position="69"/>
    </location>
</feature>
<organism evidence="5 6">
    <name type="scientific">Bifidobacterium lemurum</name>
    <dbReference type="NCBI Taxonomy" id="1603886"/>
    <lineage>
        <taxon>Bacteria</taxon>
        <taxon>Bacillati</taxon>
        <taxon>Actinomycetota</taxon>
        <taxon>Actinomycetes</taxon>
        <taxon>Bifidobacteriales</taxon>
        <taxon>Bifidobacteriaceae</taxon>
        <taxon>Bifidobacterium</taxon>
    </lineage>
</organism>
<dbReference type="InterPro" id="IPR009057">
    <property type="entry name" value="Homeodomain-like_sf"/>
</dbReference>
<dbReference type="STRING" id="1603886.GCA_001895165_00374"/>
<evidence type="ECO:0000313" key="5">
    <source>
        <dbReference type="EMBL" id="OZG62422.1"/>
    </source>
</evidence>
<protein>
    <submittedName>
        <fullName evidence="5">TetR family transcriptional regulator</fullName>
    </submittedName>
</protein>
<gene>
    <name evidence="5" type="ORF">BLEM_0968</name>
</gene>
<comment type="caution">
    <text evidence="5">The sequence shown here is derived from an EMBL/GenBank/DDBJ whole genome shotgun (WGS) entry which is preliminary data.</text>
</comment>